<evidence type="ECO:0000313" key="5">
    <source>
        <dbReference type="Proteomes" id="UP000266723"/>
    </source>
</evidence>
<evidence type="ECO:0000313" key="4">
    <source>
        <dbReference type="EMBL" id="KAF3582114.1"/>
    </source>
</evidence>
<reference evidence="4" key="2">
    <citation type="submission" date="2019-12" db="EMBL/GenBank/DDBJ databases">
        <authorList>
            <person name="Studholme D.J."/>
            <person name="Sarris P."/>
        </authorList>
    </citation>
    <scope>NUCLEOTIDE SEQUENCE</scope>
    <source>
        <strain evidence="4">PFS-1207/04</strain>
        <tissue evidence="4">Leaf</tissue>
    </source>
</reference>
<comment type="caution">
    <text evidence="3">The sequence shown here is derived from an EMBL/GenBank/DDBJ whole genome shotgun (WGS) entry which is preliminary data.</text>
</comment>
<name>A0A3N6RBL9_BRACR</name>
<accession>A0A3N6RBL9</accession>
<organism evidence="3">
    <name type="scientific">Brassica cretica</name>
    <name type="common">Mustard</name>
    <dbReference type="NCBI Taxonomy" id="69181"/>
    <lineage>
        <taxon>Eukaryota</taxon>
        <taxon>Viridiplantae</taxon>
        <taxon>Streptophyta</taxon>
        <taxon>Embryophyta</taxon>
        <taxon>Tracheophyta</taxon>
        <taxon>Spermatophyta</taxon>
        <taxon>Magnoliopsida</taxon>
        <taxon>eudicotyledons</taxon>
        <taxon>Gunneridae</taxon>
        <taxon>Pentapetalae</taxon>
        <taxon>rosids</taxon>
        <taxon>malvids</taxon>
        <taxon>Brassicales</taxon>
        <taxon>Brassicaceae</taxon>
        <taxon>Brassiceae</taxon>
        <taxon>Brassica</taxon>
    </lineage>
</organism>
<dbReference type="EMBL" id="QGKV02000649">
    <property type="protein sequence ID" value="KAF3582114.1"/>
    <property type="molecule type" value="Genomic_DNA"/>
</dbReference>
<feature type="chain" id="PRO_5043691548" evidence="2">
    <location>
        <begin position="24"/>
        <end position="77"/>
    </location>
</feature>
<dbReference type="AlphaFoldDB" id="A0A3N6RBL9"/>
<proteinExistence type="predicted"/>
<reference evidence="3" key="1">
    <citation type="submission" date="2019-12" db="EMBL/GenBank/DDBJ databases">
        <title>Genome sequencing and annotation of Brassica cretica.</title>
        <authorList>
            <person name="Studholme D.J."/>
            <person name="Sarris P.F."/>
        </authorList>
    </citation>
    <scope>NUCLEOTIDE SEQUENCE</scope>
    <source>
        <strain evidence="3">PFS-102/07</strain>
        <tissue evidence="3">Leaf</tissue>
    </source>
</reference>
<evidence type="ECO:0000256" key="1">
    <source>
        <dbReference type="SAM" id="MobiDB-lite"/>
    </source>
</evidence>
<sequence length="77" mass="8431">MTKILLSLLHILLCVSLHGVAEASFSHLGVAKWTKRIGVGPSPPCGAPPSRGRGEPRHKRQTEKPCRRVPPRPPRLP</sequence>
<dbReference type="OrthoDB" id="10356045at2759"/>
<keyword evidence="5" id="KW-1185">Reference proteome</keyword>
<gene>
    <name evidence="4" type="ORF">DY000_02032858</name>
    <name evidence="3" type="ORF">F2Q70_00026954</name>
</gene>
<reference evidence="4 5" key="3">
    <citation type="journal article" date="2020" name="BMC Genomics">
        <title>Intraspecific diversification of the crop wild relative Brassica cretica Lam. using demographic model selection.</title>
        <authorList>
            <person name="Kioukis A."/>
            <person name="Michalopoulou V.A."/>
            <person name="Briers L."/>
            <person name="Pirintsos S."/>
            <person name="Studholme D.J."/>
            <person name="Pavlidis P."/>
            <person name="Sarris P.F."/>
        </authorList>
    </citation>
    <scope>NUCLEOTIDE SEQUENCE [LARGE SCALE GENOMIC DNA]</scope>
    <source>
        <strain evidence="5">cv. PFS-1207/04</strain>
        <strain evidence="4">PFS-1207/04</strain>
    </source>
</reference>
<protein>
    <submittedName>
        <fullName evidence="3">Uncharacterized protein</fullName>
    </submittedName>
</protein>
<evidence type="ECO:0000256" key="2">
    <source>
        <dbReference type="SAM" id="SignalP"/>
    </source>
</evidence>
<evidence type="ECO:0000313" key="3">
    <source>
        <dbReference type="EMBL" id="KAF2604623.1"/>
    </source>
</evidence>
<feature type="region of interest" description="Disordered" evidence="1">
    <location>
        <begin position="39"/>
        <end position="77"/>
    </location>
</feature>
<dbReference type="EMBL" id="QGKY02000094">
    <property type="protein sequence ID" value="KAF2604623.1"/>
    <property type="molecule type" value="Genomic_DNA"/>
</dbReference>
<dbReference type="Proteomes" id="UP000266723">
    <property type="component" value="Unassembled WGS sequence"/>
</dbReference>
<feature type="signal peptide" evidence="2">
    <location>
        <begin position="1"/>
        <end position="23"/>
    </location>
</feature>
<keyword evidence="2" id="KW-0732">Signal</keyword>